<dbReference type="SUPFAM" id="SSF54001">
    <property type="entry name" value="Cysteine proteinases"/>
    <property type="match status" value="1"/>
</dbReference>
<evidence type="ECO:0000313" key="4">
    <source>
        <dbReference type="Proteomes" id="UP000572680"/>
    </source>
</evidence>
<keyword evidence="4" id="KW-1185">Reference proteome</keyword>
<proteinExistence type="predicted"/>
<dbReference type="Pfam" id="PF05257">
    <property type="entry name" value="CHAP"/>
    <property type="match status" value="1"/>
</dbReference>
<dbReference type="InterPro" id="IPR007921">
    <property type="entry name" value="CHAP_dom"/>
</dbReference>
<organism evidence="3 4">
    <name type="scientific">Actinomadura namibiensis</name>
    <dbReference type="NCBI Taxonomy" id="182080"/>
    <lineage>
        <taxon>Bacteria</taxon>
        <taxon>Bacillati</taxon>
        <taxon>Actinomycetota</taxon>
        <taxon>Actinomycetes</taxon>
        <taxon>Streptosporangiales</taxon>
        <taxon>Thermomonosporaceae</taxon>
        <taxon>Actinomadura</taxon>
    </lineage>
</organism>
<dbReference type="RefSeq" id="WP_182846995.1">
    <property type="nucleotide sequence ID" value="NZ_BAAALP010000071.1"/>
</dbReference>
<dbReference type="EMBL" id="JACJIA010000010">
    <property type="protein sequence ID" value="MBA8954977.1"/>
    <property type="molecule type" value="Genomic_DNA"/>
</dbReference>
<feature type="region of interest" description="Disordered" evidence="1">
    <location>
        <begin position="316"/>
        <end position="348"/>
    </location>
</feature>
<sequence>MDPIGQKLLEVAKGQLGYTEKSDGYTKFGDWYAENVDGDNDEYFKTAPWCDMFLAWAADKAGVADEAGQFASTILHAKWFDEQDAFGDDPEPGALVFFDWNGSNDIDQIDHVGIVEKVVGKKIHTIEANADGYKLTRKVRSMDQIVGFGYPGKIAEVKSAAEKKYVPKHAAPAPGVEALTGATPATGVRTVQQQHKPAPEMVIPHEEALLGGLLAFFLCGTFALAFGKAAAAKTPTTPPIRVRKRGKHHRPAAPVLLPADMTPADLAAAEGETTIMPALSLAAAHEAEDREFWGRIAHLQEDEELAFWDDLHAESTLVGRGTDQPEQPERPRNSHAVPSVFASGPDIG</sequence>
<name>A0A7W3LVI0_ACTNM</name>
<protein>
    <recommendedName>
        <fullName evidence="2">Peptidase C51 domain-containing protein</fullName>
    </recommendedName>
</protein>
<dbReference type="Proteomes" id="UP000572680">
    <property type="component" value="Unassembled WGS sequence"/>
</dbReference>
<feature type="domain" description="Peptidase C51" evidence="2">
    <location>
        <begin position="44"/>
        <end position="129"/>
    </location>
</feature>
<dbReference type="Gene3D" id="3.90.1720.10">
    <property type="entry name" value="endopeptidase domain like (from Nostoc punctiforme)"/>
    <property type="match status" value="1"/>
</dbReference>
<reference evidence="3 4" key="1">
    <citation type="submission" date="2020-08" db="EMBL/GenBank/DDBJ databases">
        <title>Genomic Encyclopedia of Type Strains, Phase IV (KMG-IV): sequencing the most valuable type-strain genomes for metagenomic binning, comparative biology and taxonomic classification.</title>
        <authorList>
            <person name="Goeker M."/>
        </authorList>
    </citation>
    <scope>NUCLEOTIDE SEQUENCE [LARGE SCALE GENOMIC DNA]</scope>
    <source>
        <strain evidence="3 4">DSM 44197</strain>
    </source>
</reference>
<evidence type="ECO:0000256" key="1">
    <source>
        <dbReference type="SAM" id="MobiDB-lite"/>
    </source>
</evidence>
<comment type="caution">
    <text evidence="3">The sequence shown here is derived from an EMBL/GenBank/DDBJ whole genome shotgun (WGS) entry which is preliminary data.</text>
</comment>
<dbReference type="AlphaFoldDB" id="A0A7W3LVI0"/>
<dbReference type="InterPro" id="IPR038765">
    <property type="entry name" value="Papain-like_cys_pep_sf"/>
</dbReference>
<accession>A0A7W3LVI0</accession>
<evidence type="ECO:0000259" key="2">
    <source>
        <dbReference type="Pfam" id="PF05257"/>
    </source>
</evidence>
<evidence type="ECO:0000313" key="3">
    <source>
        <dbReference type="EMBL" id="MBA8954977.1"/>
    </source>
</evidence>
<gene>
    <name evidence="3" type="ORF">HNR61_006634</name>
</gene>